<dbReference type="eggNOG" id="ENOG5030IRN">
    <property type="taxonomic scope" value="Bacteria"/>
</dbReference>
<evidence type="ECO:0000313" key="3">
    <source>
        <dbReference type="Proteomes" id="UP000019205"/>
    </source>
</evidence>
<comment type="caution">
    <text evidence="2">The sequence shown here is derived from an EMBL/GenBank/DDBJ whole genome shotgun (WGS) entry which is preliminary data.</text>
</comment>
<dbReference type="Proteomes" id="UP000019205">
    <property type="component" value="Chromosome"/>
</dbReference>
<feature type="transmembrane region" description="Helical" evidence="1">
    <location>
        <begin position="39"/>
        <end position="56"/>
    </location>
</feature>
<dbReference type="Pfam" id="PF11911">
    <property type="entry name" value="DUF3429"/>
    <property type="match status" value="1"/>
</dbReference>
<dbReference type="EMBL" id="AAOA02000001">
    <property type="protein sequence ID" value="EAQ97782.1"/>
    <property type="molecule type" value="Genomic_DNA"/>
</dbReference>
<reference evidence="2 3" key="1">
    <citation type="journal article" date="2007" name="Proc. Natl. Acad. Sci. U.S.A.">
        <title>Characterization of a marine gammaproteobacterium capable of aerobic anoxygenic photosynthesis.</title>
        <authorList>
            <person name="Fuchs B.M."/>
            <person name="Spring S."/>
            <person name="Teeling H."/>
            <person name="Quast C."/>
            <person name="Wulf J."/>
            <person name="Schattenhofer M."/>
            <person name="Yan S."/>
            <person name="Ferriera S."/>
            <person name="Johnson J."/>
            <person name="Glockner F.O."/>
            <person name="Amann R."/>
        </authorList>
    </citation>
    <scope>NUCLEOTIDE SEQUENCE [LARGE SCALE GENOMIC DNA]</scope>
    <source>
        <strain evidence="2">KT71</strain>
    </source>
</reference>
<dbReference type="RefSeq" id="WP_008295329.1">
    <property type="nucleotide sequence ID" value="NZ_CM002299.1"/>
</dbReference>
<keyword evidence="1" id="KW-0812">Transmembrane</keyword>
<keyword evidence="3" id="KW-1185">Reference proteome</keyword>
<dbReference type="InterPro" id="IPR021836">
    <property type="entry name" value="DUF3429"/>
</dbReference>
<keyword evidence="1" id="KW-0472">Membrane</keyword>
<feature type="transmembrane region" description="Helical" evidence="1">
    <location>
        <begin position="6"/>
        <end position="27"/>
    </location>
</feature>
<dbReference type="STRING" id="314285.KT71_14469"/>
<gene>
    <name evidence="2" type="ORF">KT71_14469</name>
</gene>
<feature type="transmembrane region" description="Helical" evidence="1">
    <location>
        <begin position="123"/>
        <end position="141"/>
    </location>
</feature>
<keyword evidence="1" id="KW-1133">Transmembrane helix</keyword>
<name>A4A7Y7_9GAMM</name>
<dbReference type="AlphaFoldDB" id="A4A7Y7"/>
<dbReference type="HOGENOM" id="CLU_045137_3_0_6"/>
<evidence type="ECO:0000313" key="2">
    <source>
        <dbReference type="EMBL" id="EAQ97782.1"/>
    </source>
</evidence>
<accession>A4A7Y7</accession>
<feature type="transmembrane region" description="Helical" evidence="1">
    <location>
        <begin position="76"/>
        <end position="103"/>
    </location>
</feature>
<protein>
    <recommendedName>
        <fullName evidence="4">DUF3429 domain-containing protein</fullName>
    </recommendedName>
</protein>
<evidence type="ECO:0000256" key="1">
    <source>
        <dbReference type="SAM" id="Phobius"/>
    </source>
</evidence>
<organism evidence="2 3">
    <name type="scientific">Congregibacter litoralis KT71</name>
    <dbReference type="NCBI Taxonomy" id="314285"/>
    <lineage>
        <taxon>Bacteria</taxon>
        <taxon>Pseudomonadati</taxon>
        <taxon>Pseudomonadota</taxon>
        <taxon>Gammaproteobacteria</taxon>
        <taxon>Cellvibrionales</taxon>
        <taxon>Halieaceae</taxon>
        <taxon>Congregibacter</taxon>
    </lineage>
</organism>
<dbReference type="PANTHER" id="PTHR15887">
    <property type="entry name" value="TRANSMEMBRANE PROTEIN 69"/>
    <property type="match status" value="1"/>
</dbReference>
<dbReference type="PANTHER" id="PTHR15887:SF1">
    <property type="entry name" value="TRANSMEMBRANE PROTEIN 69"/>
    <property type="match status" value="1"/>
</dbReference>
<sequence>MSMRLMQALGVAGLIPFIVASLGVMFLDDLLLALSQRSFLLYSTAILCFLGGTLWGETLPEPAAGQGAAILISNGIVLFAVLAMLTAQPLLAALLLMLGHLALLWYERQLPHRADWYTRMRSWLTFIAVLTHLMFSIGLTMRATP</sequence>
<proteinExistence type="predicted"/>
<reference evidence="2 3" key="2">
    <citation type="journal article" date="2009" name="PLoS ONE">
        <title>The photosynthetic apparatus and its regulation in the aerobic gammaproteobacterium Congregibacter litoralis gen. nov., sp. nov.</title>
        <authorList>
            <person name="Spring S."/>
            <person name="Lunsdorf H."/>
            <person name="Fuchs B.M."/>
            <person name="Tindall B.J."/>
        </authorList>
    </citation>
    <scope>NUCLEOTIDE SEQUENCE [LARGE SCALE GENOMIC DNA]</scope>
    <source>
        <strain evidence="2">KT71</strain>
    </source>
</reference>
<evidence type="ECO:0008006" key="4">
    <source>
        <dbReference type="Google" id="ProtNLM"/>
    </source>
</evidence>